<dbReference type="GeneID" id="92093526"/>
<dbReference type="RefSeq" id="XP_066714052.1">
    <property type="nucleotide sequence ID" value="XM_066860463.1"/>
</dbReference>
<gene>
    <name evidence="2" type="ORF">PG994_009054</name>
</gene>
<feature type="compositionally biased region" description="Basic and acidic residues" evidence="1">
    <location>
        <begin position="123"/>
        <end position="132"/>
    </location>
</feature>
<organism evidence="2 3">
    <name type="scientific">Apiospora phragmitis</name>
    <dbReference type="NCBI Taxonomy" id="2905665"/>
    <lineage>
        <taxon>Eukaryota</taxon>
        <taxon>Fungi</taxon>
        <taxon>Dikarya</taxon>
        <taxon>Ascomycota</taxon>
        <taxon>Pezizomycotina</taxon>
        <taxon>Sordariomycetes</taxon>
        <taxon>Xylariomycetidae</taxon>
        <taxon>Amphisphaeriales</taxon>
        <taxon>Apiosporaceae</taxon>
        <taxon>Apiospora</taxon>
    </lineage>
</organism>
<feature type="region of interest" description="Disordered" evidence="1">
    <location>
        <begin position="62"/>
        <end position="94"/>
    </location>
</feature>
<sequence>MAVQQHLVNFFNRVPLAGFFNIANNNRGAAHVAADDDVMVMGEGGNFNADPIGFGHINLNYEHHPFQPRPGPGPAGPLKPQHEPPQKAQDGFTRDTGGEEILICPSCEEELNYDPDETAENGPPREEGKDSKGSSMPLLGCQSLCYDNKNRKTTTSKFPHKVGFKPDPNRATKTLCAVDGCTSDVSTKPSWVGIYL</sequence>
<name>A0ABR1UI72_9PEZI</name>
<comment type="caution">
    <text evidence="2">The sequence shown here is derived from an EMBL/GenBank/DDBJ whole genome shotgun (WGS) entry which is preliminary data.</text>
</comment>
<dbReference type="EMBL" id="JAQQWL010000009">
    <property type="protein sequence ID" value="KAK8058606.1"/>
    <property type="molecule type" value="Genomic_DNA"/>
</dbReference>
<dbReference type="InterPro" id="IPR038886">
    <property type="entry name" value="E3_SLX5/Rfp1"/>
</dbReference>
<evidence type="ECO:0000313" key="3">
    <source>
        <dbReference type="Proteomes" id="UP001480595"/>
    </source>
</evidence>
<dbReference type="PANTHER" id="PTHR28042:SF1">
    <property type="entry name" value="E3 UBIQUITIN-PROTEIN LIGASE COMPLEX SLX5-SLX8 SUBUNIT SLX5"/>
    <property type="match status" value="1"/>
</dbReference>
<accession>A0ABR1UI72</accession>
<dbReference type="Proteomes" id="UP001480595">
    <property type="component" value="Unassembled WGS sequence"/>
</dbReference>
<protein>
    <submittedName>
        <fullName evidence="2">Uncharacterized protein</fullName>
    </submittedName>
</protein>
<evidence type="ECO:0000313" key="2">
    <source>
        <dbReference type="EMBL" id="KAK8058606.1"/>
    </source>
</evidence>
<feature type="region of interest" description="Disordered" evidence="1">
    <location>
        <begin position="112"/>
        <end position="136"/>
    </location>
</feature>
<dbReference type="PANTHER" id="PTHR28042">
    <property type="entry name" value="E3 UBIQUITIN-PROTEIN LIGASE COMPLEX SLX5-SLX8 SUBUNIT SLX5"/>
    <property type="match status" value="1"/>
</dbReference>
<reference evidence="2 3" key="1">
    <citation type="submission" date="2023-01" db="EMBL/GenBank/DDBJ databases">
        <title>Analysis of 21 Apiospora genomes using comparative genomics revels a genus with tremendous synthesis potential of carbohydrate active enzymes and secondary metabolites.</title>
        <authorList>
            <person name="Sorensen T."/>
        </authorList>
    </citation>
    <scope>NUCLEOTIDE SEQUENCE [LARGE SCALE GENOMIC DNA]</scope>
    <source>
        <strain evidence="2 3">CBS 135458</strain>
    </source>
</reference>
<proteinExistence type="predicted"/>
<keyword evidence="3" id="KW-1185">Reference proteome</keyword>
<evidence type="ECO:0000256" key="1">
    <source>
        <dbReference type="SAM" id="MobiDB-lite"/>
    </source>
</evidence>
<feature type="compositionally biased region" description="Pro residues" evidence="1">
    <location>
        <begin position="67"/>
        <end position="77"/>
    </location>
</feature>